<gene>
    <name evidence="1" type="ORF">FXV83_40755</name>
</gene>
<keyword evidence="2" id="KW-1185">Reference proteome</keyword>
<evidence type="ECO:0000313" key="2">
    <source>
        <dbReference type="Proteomes" id="UP000324797"/>
    </source>
</evidence>
<evidence type="ECO:0000313" key="1">
    <source>
        <dbReference type="EMBL" id="TYO60982.1"/>
    </source>
</evidence>
<name>A0A5S4YAG8_9BRAD</name>
<reference evidence="1 2" key="1">
    <citation type="submission" date="2019-08" db="EMBL/GenBank/DDBJ databases">
        <title>Bradyrhizobium hipponensis sp. nov., a rhizobium isolated from a Lupinus angustifolius root nodule in Tunisia.</title>
        <authorList>
            <person name="Off K."/>
            <person name="Rejili M."/>
            <person name="Mars M."/>
            <person name="Brachmann A."/>
            <person name="Marin M."/>
        </authorList>
    </citation>
    <scope>NUCLEOTIDE SEQUENCE [LARGE SCALE GENOMIC DNA]</scope>
    <source>
        <strain evidence="2">aSej3</strain>
    </source>
</reference>
<proteinExistence type="predicted"/>
<sequence>MPDISEAIAELTDRLIAFRVVRTIINQGSDISAGQRKEAPCPAVGYSSAGIDLRSRDRPEIDSLVQASRGTG</sequence>
<dbReference type="AlphaFoldDB" id="A0A5S4YAG8"/>
<accession>A0A5S4YAG8</accession>
<organism evidence="1 2">
    <name type="scientific">Bradyrhizobium hipponense</name>
    <dbReference type="NCBI Taxonomy" id="2605638"/>
    <lineage>
        <taxon>Bacteria</taxon>
        <taxon>Pseudomonadati</taxon>
        <taxon>Pseudomonadota</taxon>
        <taxon>Alphaproteobacteria</taxon>
        <taxon>Hyphomicrobiales</taxon>
        <taxon>Nitrobacteraceae</taxon>
        <taxon>Bradyrhizobium</taxon>
    </lineage>
</organism>
<dbReference type="EMBL" id="VSTH01000233">
    <property type="protein sequence ID" value="TYO60982.1"/>
    <property type="molecule type" value="Genomic_DNA"/>
</dbReference>
<dbReference type="Proteomes" id="UP000324797">
    <property type="component" value="Unassembled WGS sequence"/>
</dbReference>
<dbReference type="RefSeq" id="WP_148745668.1">
    <property type="nucleotide sequence ID" value="NZ_VSTH01000233.1"/>
</dbReference>
<protein>
    <submittedName>
        <fullName evidence="1">Uncharacterized protein</fullName>
    </submittedName>
</protein>
<comment type="caution">
    <text evidence="1">The sequence shown here is derived from an EMBL/GenBank/DDBJ whole genome shotgun (WGS) entry which is preliminary data.</text>
</comment>